<name>A0ACC2L100_PERAE</name>
<evidence type="ECO:0000313" key="1">
    <source>
        <dbReference type="EMBL" id="KAJ8627124.1"/>
    </source>
</evidence>
<accession>A0ACC2L100</accession>
<sequence length="70" mass="8001">MDFMEGSKIAQDKVLIERFSFSVEAPAGSFISHLSGVFSYLGLFFKWIQECSVEEGMGFLEGCMYHHVIW</sequence>
<comment type="caution">
    <text evidence="1">The sequence shown here is derived from an EMBL/GenBank/DDBJ whole genome shotgun (WGS) entry which is preliminary data.</text>
</comment>
<reference evidence="1 2" key="1">
    <citation type="journal article" date="2022" name="Hortic Res">
        <title>A haplotype resolved chromosomal level avocado genome allows analysis of novel avocado genes.</title>
        <authorList>
            <person name="Nath O."/>
            <person name="Fletcher S.J."/>
            <person name="Hayward A."/>
            <person name="Shaw L.M."/>
            <person name="Masouleh A.K."/>
            <person name="Furtado A."/>
            <person name="Henry R.J."/>
            <person name="Mitter N."/>
        </authorList>
    </citation>
    <scope>NUCLEOTIDE SEQUENCE [LARGE SCALE GENOMIC DNA]</scope>
    <source>
        <strain evidence="2">cv. Hass</strain>
    </source>
</reference>
<protein>
    <submittedName>
        <fullName evidence="1">Uncharacterized protein</fullName>
    </submittedName>
</protein>
<evidence type="ECO:0000313" key="2">
    <source>
        <dbReference type="Proteomes" id="UP001234297"/>
    </source>
</evidence>
<dbReference type="EMBL" id="CM056814">
    <property type="protein sequence ID" value="KAJ8627124.1"/>
    <property type="molecule type" value="Genomic_DNA"/>
</dbReference>
<dbReference type="Proteomes" id="UP001234297">
    <property type="component" value="Chromosome 6"/>
</dbReference>
<proteinExistence type="predicted"/>
<gene>
    <name evidence="1" type="ORF">MRB53_020431</name>
</gene>
<organism evidence="1 2">
    <name type="scientific">Persea americana</name>
    <name type="common">Avocado</name>
    <dbReference type="NCBI Taxonomy" id="3435"/>
    <lineage>
        <taxon>Eukaryota</taxon>
        <taxon>Viridiplantae</taxon>
        <taxon>Streptophyta</taxon>
        <taxon>Embryophyta</taxon>
        <taxon>Tracheophyta</taxon>
        <taxon>Spermatophyta</taxon>
        <taxon>Magnoliopsida</taxon>
        <taxon>Magnoliidae</taxon>
        <taxon>Laurales</taxon>
        <taxon>Lauraceae</taxon>
        <taxon>Persea</taxon>
    </lineage>
</organism>
<keyword evidence="2" id="KW-1185">Reference proteome</keyword>